<dbReference type="PANTHER" id="PTHR21197">
    <property type="entry name" value="UDP-GALACTOPYRANOSE MUTASE"/>
    <property type="match status" value="1"/>
</dbReference>
<dbReference type="Pfam" id="PF13450">
    <property type="entry name" value="NAD_binding_8"/>
    <property type="match status" value="1"/>
</dbReference>
<reference evidence="2" key="1">
    <citation type="submission" date="2020-09" db="EMBL/GenBank/DDBJ databases">
        <title>The genome sequence of strain Labrenzia suaedae 4C16A.</title>
        <authorList>
            <person name="Liu Y."/>
        </authorList>
    </citation>
    <scope>NUCLEOTIDE SEQUENCE [LARGE SCALE GENOMIC DNA]</scope>
    <source>
        <strain evidence="2">4C16A</strain>
    </source>
</reference>
<evidence type="ECO:0000313" key="2">
    <source>
        <dbReference type="Proteomes" id="UP000632063"/>
    </source>
</evidence>
<dbReference type="EMBL" id="JACYXI010000008">
    <property type="protein sequence ID" value="MBD8892470.1"/>
    <property type="molecule type" value="Genomic_DNA"/>
</dbReference>
<gene>
    <name evidence="1" type="ORF">IG616_12995</name>
</gene>
<accession>A0ABR9CNP7</accession>
<dbReference type="RefSeq" id="WP_192148606.1">
    <property type="nucleotide sequence ID" value="NZ_JACYXI010000008.1"/>
</dbReference>
<dbReference type="PANTHER" id="PTHR21197:SF0">
    <property type="entry name" value="UDP-GALACTOPYRANOSE MUTASE"/>
    <property type="match status" value="1"/>
</dbReference>
<dbReference type="Proteomes" id="UP000632063">
    <property type="component" value="Unassembled WGS sequence"/>
</dbReference>
<dbReference type="PRINTS" id="PR00419">
    <property type="entry name" value="ADXRDTASE"/>
</dbReference>
<dbReference type="SUPFAM" id="SSF51971">
    <property type="entry name" value="Nucleotide-binding domain"/>
    <property type="match status" value="1"/>
</dbReference>
<name>A0ABR9CNP7_9HYPH</name>
<dbReference type="Gene3D" id="3.50.50.60">
    <property type="entry name" value="FAD/NAD(P)-binding domain"/>
    <property type="match status" value="1"/>
</dbReference>
<dbReference type="InterPro" id="IPR036188">
    <property type="entry name" value="FAD/NAD-bd_sf"/>
</dbReference>
<reference evidence="1 2" key="2">
    <citation type="journal article" date="2021" name="Int. J. Syst. Evol. Microbiol.">
        <title>Roseibium litorale sp. nov., isolated from a tidal flat sediment and proposal for the reclassification of Labrenzia polysiphoniae as Roseibium polysiphoniae comb. nov.</title>
        <authorList>
            <person name="Liu Y."/>
            <person name="Pei T."/>
            <person name="Du J."/>
            <person name="Chao M."/>
            <person name="Deng M.R."/>
            <person name="Zhu H."/>
        </authorList>
    </citation>
    <scope>NUCLEOTIDE SEQUENCE [LARGE SCALE GENOMIC DNA]</scope>
    <source>
        <strain evidence="1 2">4C16A</strain>
    </source>
</reference>
<dbReference type="PROSITE" id="PS51257">
    <property type="entry name" value="PROKAR_LIPOPROTEIN"/>
    <property type="match status" value="1"/>
</dbReference>
<organism evidence="1 2">
    <name type="scientific">Roseibium litorale</name>
    <dbReference type="NCBI Taxonomy" id="2803841"/>
    <lineage>
        <taxon>Bacteria</taxon>
        <taxon>Pseudomonadati</taxon>
        <taxon>Pseudomonadota</taxon>
        <taxon>Alphaproteobacteria</taxon>
        <taxon>Hyphomicrobiales</taxon>
        <taxon>Stappiaceae</taxon>
        <taxon>Roseibium</taxon>
    </lineage>
</organism>
<sequence>MGKIAIIGAGISGAACARRLKELGHEAIIFEKNKIPGGLVKCTIEDGNLFHRVGGHVFNSKDKNISEWFWSNFKKDQEFLFANRNAAIHFKDRFVGYPIEQNLYEMNQDDVSLIVSDLLRLNKSPDQVNFEEESFYDFLQRRFGPILCESYFIPYNEKIWNTDLKSMPVSWLAGKLPMPTVEEILTANIKRQTETKMVHSQFYYPKEGGSQFIIDRLLSGIEIHTGNECRSIEVNGSLKIGLEGFDAVIFTGDIREIGSLLGSSDRVFDPLRHLKSNGTTTVLCSCDANPYSWLYIPNPNIKCHRMIMTGNFSPANNSDDIGRNRTTCTIEFVGEVNQALINASLAMLPLRPEQISVNYEPKSYVIQDKNTRQAIDNVRAELRSKKIWLCGRFAEWEYYNMDAAIESAFRATREINEVL</sequence>
<comment type="caution">
    <text evidence="1">The sequence shown here is derived from an EMBL/GenBank/DDBJ whole genome shotgun (WGS) entry which is preliminary data.</text>
</comment>
<proteinExistence type="predicted"/>
<protein>
    <submittedName>
        <fullName evidence="1">NAD(P)-binding protein</fullName>
    </submittedName>
</protein>
<evidence type="ECO:0000313" key="1">
    <source>
        <dbReference type="EMBL" id="MBD8892470.1"/>
    </source>
</evidence>
<keyword evidence="2" id="KW-1185">Reference proteome</keyword>